<accession>A0ABU9XW98</accession>
<feature type="signal peptide" evidence="1">
    <location>
        <begin position="1"/>
        <end position="21"/>
    </location>
</feature>
<keyword evidence="3" id="KW-1185">Reference proteome</keyword>
<evidence type="ECO:0000256" key="1">
    <source>
        <dbReference type="SAM" id="SignalP"/>
    </source>
</evidence>
<reference evidence="2 3" key="1">
    <citation type="submission" date="2024-05" db="EMBL/GenBank/DDBJ databases">
        <authorList>
            <person name="Liu Q."/>
            <person name="Xin Y.-H."/>
        </authorList>
    </citation>
    <scope>NUCLEOTIDE SEQUENCE [LARGE SCALE GENOMIC DNA]</scope>
    <source>
        <strain evidence="2 3">CGMCC 1.15349</strain>
    </source>
</reference>
<keyword evidence="1" id="KW-0732">Signal</keyword>
<name>A0ABU9XW98_9SPHN</name>
<dbReference type="EMBL" id="JBDIMF010000007">
    <property type="protein sequence ID" value="MEN2787841.1"/>
    <property type="molecule type" value="Genomic_DNA"/>
</dbReference>
<feature type="chain" id="PRO_5047457387" evidence="1">
    <location>
        <begin position="22"/>
        <end position="146"/>
    </location>
</feature>
<organism evidence="2 3">
    <name type="scientific">Sphingomonas qilianensis</name>
    <dbReference type="NCBI Taxonomy" id="1736690"/>
    <lineage>
        <taxon>Bacteria</taxon>
        <taxon>Pseudomonadati</taxon>
        <taxon>Pseudomonadota</taxon>
        <taxon>Alphaproteobacteria</taxon>
        <taxon>Sphingomonadales</taxon>
        <taxon>Sphingomonadaceae</taxon>
        <taxon>Sphingomonas</taxon>
    </lineage>
</organism>
<dbReference type="RefSeq" id="WP_345866070.1">
    <property type="nucleotide sequence ID" value="NZ_JBDIMF010000007.1"/>
</dbReference>
<sequence>MRLISLVSLAAALVVASPAAARERTAPTVDQVAQALADPQVQAGVATVLDAFAGTILDTRVGPLSHYTDKVRPDDTLHDLARRGDPDFDRRLQQRTRGAVALAGRTAKDAAVMQRELAVTAAKLRALFAMSAAALDAATSAPQGGQ</sequence>
<evidence type="ECO:0000313" key="3">
    <source>
        <dbReference type="Proteomes" id="UP001404104"/>
    </source>
</evidence>
<proteinExistence type="predicted"/>
<dbReference type="Proteomes" id="UP001404104">
    <property type="component" value="Unassembled WGS sequence"/>
</dbReference>
<protein>
    <submittedName>
        <fullName evidence="2">Uncharacterized protein</fullName>
    </submittedName>
</protein>
<evidence type="ECO:0000313" key="2">
    <source>
        <dbReference type="EMBL" id="MEN2787841.1"/>
    </source>
</evidence>
<gene>
    <name evidence="2" type="ORF">ABC969_15610</name>
</gene>
<comment type="caution">
    <text evidence="2">The sequence shown here is derived from an EMBL/GenBank/DDBJ whole genome shotgun (WGS) entry which is preliminary data.</text>
</comment>